<dbReference type="InterPro" id="IPR000269">
    <property type="entry name" value="Cu_amine_oxidase"/>
</dbReference>
<dbReference type="GO" id="GO:0048038">
    <property type="term" value="F:quinone binding"/>
    <property type="evidence" value="ECO:0007669"/>
    <property type="project" value="InterPro"/>
</dbReference>
<protein>
    <recommendedName>
        <fullName evidence="3">Amine oxidase</fullName>
        <ecNumber evidence="3">1.4.3.-</ecNumber>
    </recommendedName>
</protein>
<keyword evidence="3" id="KW-0479">Metal-binding</keyword>
<feature type="compositionally biased region" description="Pro residues" evidence="4">
    <location>
        <begin position="428"/>
        <end position="438"/>
    </location>
</feature>
<evidence type="ECO:0000259" key="6">
    <source>
        <dbReference type="Pfam" id="PF01179"/>
    </source>
</evidence>
<feature type="region of interest" description="Disordered" evidence="4">
    <location>
        <begin position="409"/>
        <end position="482"/>
    </location>
</feature>
<evidence type="ECO:0000256" key="3">
    <source>
        <dbReference type="RuleBase" id="RU000672"/>
    </source>
</evidence>
<name>A0A418KJD4_9ACTN</name>
<dbReference type="PANTHER" id="PTHR10638">
    <property type="entry name" value="COPPER AMINE OXIDASE"/>
    <property type="match status" value="1"/>
</dbReference>
<feature type="active site" description="Schiff-base intermediate with substrate; via topaquinone" evidence="1">
    <location>
        <position position="180"/>
    </location>
</feature>
<keyword evidence="1 3" id="KW-0801">TPQ</keyword>
<feature type="active site" description="Proton acceptor" evidence="1">
    <location>
        <position position="102"/>
    </location>
</feature>
<evidence type="ECO:0000256" key="5">
    <source>
        <dbReference type="SAM" id="SignalP"/>
    </source>
</evidence>
<reference evidence="7 8" key="1">
    <citation type="submission" date="2018-09" db="EMBL/GenBank/DDBJ databases">
        <title>Isolation, diversity and antifungal activity of actinobacteria from wheat.</title>
        <authorList>
            <person name="Han C."/>
        </authorList>
    </citation>
    <scope>NUCLEOTIDE SEQUENCE [LARGE SCALE GENOMIC DNA]</scope>
    <source>
        <strain evidence="7 8">NEAU-YY265</strain>
    </source>
</reference>
<evidence type="ECO:0000256" key="1">
    <source>
        <dbReference type="PIRSR" id="PIRSR600269-50"/>
    </source>
</evidence>
<dbReference type="InterPro" id="IPR015798">
    <property type="entry name" value="Cu_amine_oxidase_C"/>
</dbReference>
<keyword evidence="5" id="KW-0732">Signal</keyword>
<evidence type="ECO:0000313" key="7">
    <source>
        <dbReference type="EMBL" id="RIQ14462.1"/>
    </source>
</evidence>
<feature type="modified residue" description="2',4',5'-topaquinone" evidence="2">
    <location>
        <position position="180"/>
    </location>
</feature>
<proteinExistence type="inferred from homology"/>
<keyword evidence="8" id="KW-1185">Reference proteome</keyword>
<comment type="PTM">
    <text evidence="2 3">Topaquinone (TPQ) is generated by copper-dependent autoxidation of a specific tyrosyl residue.</text>
</comment>
<keyword evidence="3" id="KW-0186">Copper</keyword>
<comment type="caution">
    <text evidence="7">The sequence shown here is derived from an EMBL/GenBank/DDBJ whole genome shotgun (WGS) entry which is preliminary data.</text>
</comment>
<evidence type="ECO:0000256" key="4">
    <source>
        <dbReference type="SAM" id="MobiDB-lite"/>
    </source>
</evidence>
<comment type="similarity">
    <text evidence="3">Belongs to the copper/topaquinone oxidase family.</text>
</comment>
<accession>A0A418KJD4</accession>
<dbReference type="AlphaFoldDB" id="A0A418KJD4"/>
<dbReference type="OrthoDB" id="9772590at2"/>
<dbReference type="PANTHER" id="PTHR10638:SF20">
    <property type="entry name" value="AMINE OXIDASE"/>
    <property type="match status" value="1"/>
</dbReference>
<dbReference type="InterPro" id="IPR036460">
    <property type="entry name" value="Cu_amine_oxidase_C_sf"/>
</dbReference>
<dbReference type="EMBL" id="QUAL01000347">
    <property type="protein sequence ID" value="RIQ14462.1"/>
    <property type="molecule type" value="Genomic_DNA"/>
</dbReference>
<keyword evidence="3" id="KW-0560">Oxidoreductase</keyword>
<evidence type="ECO:0000313" key="8">
    <source>
        <dbReference type="Proteomes" id="UP000284057"/>
    </source>
</evidence>
<dbReference type="EC" id="1.4.3.-" evidence="3"/>
<feature type="compositionally biased region" description="Low complexity" evidence="4">
    <location>
        <begin position="439"/>
        <end position="466"/>
    </location>
</feature>
<dbReference type="Gene3D" id="2.70.98.20">
    <property type="entry name" value="Copper amine oxidase, catalytic domain"/>
    <property type="match status" value="1"/>
</dbReference>
<comment type="cofactor">
    <cofactor evidence="3">
        <name>Cu cation</name>
        <dbReference type="ChEBI" id="CHEBI:23378"/>
    </cofactor>
    <text evidence="3">Contains 1 topaquinone per subunit.</text>
</comment>
<sequence>MRVPKLVLAAALAASSLAGFTSTASAASVTELSCSGPSLVKETLRSGSGWEMCWRIDSYRGLVVDKVAFTPRDEGRPVMVLDSIGLAQLNVPYDTGMTEYNDVTTYQVGGRRMQDQTAIDCPAGEIRSSYLTETRPLAPVLCVSEQEAGLAYRSNVANDALYAAQGTHLVLHTVSRIGWYEYQTEYRFHDDGEITVRLGATGDLSPNDYVDAVNFGWPIAEGQEDFAVNHYHSAFWRVAFDIDSATRQRVEKIDSDFTGEYGTTGDTGKTPIIETEISPVNREQKLILENREAYRVVNPDSLNADGHPRSYEIVMDRAQAYALNPETDYDLAFTEPKSDEIFASYNLLPSKPNASVTQYVADRERLRKPVAWVNVGFHHIVRDEDQSPMPIHWQGFTLYPRDFTAQNPNIPEGRKWVNGDMRGVPNPNITPTPTPTPTATPTVTPTPSASPTTTPTPSASPTTTRPRPTPVPRPTGRPTGWR</sequence>
<feature type="signal peptide" evidence="5">
    <location>
        <begin position="1"/>
        <end position="26"/>
    </location>
</feature>
<gene>
    <name evidence="7" type="ORF">DY240_24685</name>
</gene>
<feature type="domain" description="Copper amine oxidase catalytic" evidence="6">
    <location>
        <begin position="48"/>
        <end position="409"/>
    </location>
</feature>
<feature type="chain" id="PRO_5019558217" description="Amine oxidase" evidence="5">
    <location>
        <begin position="27"/>
        <end position="482"/>
    </location>
</feature>
<dbReference type="Proteomes" id="UP000284057">
    <property type="component" value="Unassembled WGS sequence"/>
</dbReference>
<dbReference type="RefSeq" id="WP_119662363.1">
    <property type="nucleotide sequence ID" value="NZ_QUAL01000347.1"/>
</dbReference>
<dbReference type="Pfam" id="PF01179">
    <property type="entry name" value="Cu_amine_oxid"/>
    <property type="match status" value="1"/>
</dbReference>
<dbReference type="SUPFAM" id="SSF49998">
    <property type="entry name" value="Amine oxidase catalytic domain"/>
    <property type="match status" value="1"/>
</dbReference>
<dbReference type="GO" id="GO:0005507">
    <property type="term" value="F:copper ion binding"/>
    <property type="evidence" value="ECO:0007669"/>
    <property type="project" value="InterPro"/>
</dbReference>
<evidence type="ECO:0000256" key="2">
    <source>
        <dbReference type="PIRSR" id="PIRSR600269-51"/>
    </source>
</evidence>
<organism evidence="7 8">
    <name type="scientific">Jiangella rhizosphaerae</name>
    <dbReference type="NCBI Taxonomy" id="2293569"/>
    <lineage>
        <taxon>Bacteria</taxon>
        <taxon>Bacillati</taxon>
        <taxon>Actinomycetota</taxon>
        <taxon>Actinomycetes</taxon>
        <taxon>Jiangellales</taxon>
        <taxon>Jiangellaceae</taxon>
        <taxon>Jiangella</taxon>
    </lineage>
</organism>
<dbReference type="GO" id="GO:0009308">
    <property type="term" value="P:amine metabolic process"/>
    <property type="evidence" value="ECO:0007669"/>
    <property type="project" value="UniProtKB-UniRule"/>
</dbReference>
<dbReference type="GO" id="GO:0008131">
    <property type="term" value="F:primary methylamine oxidase activity"/>
    <property type="evidence" value="ECO:0007669"/>
    <property type="project" value="InterPro"/>
</dbReference>
<dbReference type="GO" id="GO:0005886">
    <property type="term" value="C:plasma membrane"/>
    <property type="evidence" value="ECO:0007669"/>
    <property type="project" value="TreeGrafter"/>
</dbReference>